<evidence type="ECO:0000256" key="7">
    <source>
        <dbReference type="ARBA" id="ARBA00022679"/>
    </source>
</evidence>
<feature type="region of interest" description="Disordered" evidence="12">
    <location>
        <begin position="1"/>
        <end position="128"/>
    </location>
</feature>
<evidence type="ECO:0000256" key="2">
    <source>
        <dbReference type="ARBA" id="ARBA00002953"/>
    </source>
</evidence>
<dbReference type="FunFam" id="2.60.40.1180:FF:000002">
    <property type="entry name" value="1,4-alpha-glucan branching enzyme GlgB"/>
    <property type="match status" value="1"/>
</dbReference>
<feature type="active site" description="Nucleophile" evidence="10 11">
    <location>
        <position position="469"/>
    </location>
</feature>
<comment type="catalytic activity">
    <reaction evidence="1 10">
        <text>Transfers a segment of a (1-&gt;4)-alpha-D-glucan chain to a primary hydroxy group in a similar glucan chain.</text>
        <dbReference type="EC" id="2.4.1.18"/>
    </reaction>
</comment>
<dbReference type="InterPro" id="IPR017853">
    <property type="entry name" value="GH"/>
</dbReference>
<dbReference type="InterPro" id="IPR044143">
    <property type="entry name" value="GlgB_N_E_set_prok"/>
</dbReference>
<name>A0A6V8SNF3_9CLOT</name>
<dbReference type="NCBIfam" id="TIGR01515">
    <property type="entry name" value="branching_enzym"/>
    <property type="match status" value="1"/>
</dbReference>
<dbReference type="EMBL" id="BLZR01000002">
    <property type="protein sequence ID" value="GFP78400.1"/>
    <property type="molecule type" value="Genomic_DNA"/>
</dbReference>
<comment type="subunit">
    <text evidence="10">Monomer.</text>
</comment>
<evidence type="ECO:0000256" key="8">
    <source>
        <dbReference type="ARBA" id="ARBA00023056"/>
    </source>
</evidence>
<keyword evidence="5 10" id="KW-0321">Glycogen metabolism</keyword>
<evidence type="ECO:0000256" key="4">
    <source>
        <dbReference type="ARBA" id="ARBA00009000"/>
    </source>
</evidence>
<evidence type="ECO:0000256" key="1">
    <source>
        <dbReference type="ARBA" id="ARBA00000826"/>
    </source>
</evidence>
<dbReference type="RefSeq" id="WP_183279901.1">
    <property type="nucleotide sequence ID" value="NZ_BLZR01000002.1"/>
</dbReference>
<dbReference type="GO" id="GO:0043169">
    <property type="term" value="F:cation binding"/>
    <property type="evidence" value="ECO:0007669"/>
    <property type="project" value="InterPro"/>
</dbReference>
<evidence type="ECO:0000256" key="5">
    <source>
        <dbReference type="ARBA" id="ARBA00022600"/>
    </source>
</evidence>
<feature type="compositionally biased region" description="Basic residues" evidence="12">
    <location>
        <begin position="27"/>
        <end position="38"/>
    </location>
</feature>
<dbReference type="EC" id="2.4.1.18" evidence="10"/>
<dbReference type="PIRSF" id="PIRSF000463">
    <property type="entry name" value="GlgB"/>
    <property type="match status" value="1"/>
</dbReference>
<keyword evidence="8 10" id="KW-0320">Glycogen biosynthesis</keyword>
<comment type="similarity">
    <text evidence="4 10">Belongs to the glycosyl hydrolase 13 family. GlgB subfamily.</text>
</comment>
<feature type="domain" description="Glycosyl hydrolase family 13 catalytic" evidence="13">
    <location>
        <begin position="312"/>
        <end position="673"/>
    </location>
</feature>
<dbReference type="SUPFAM" id="SSF51011">
    <property type="entry name" value="Glycosyl hydrolase domain"/>
    <property type="match status" value="1"/>
</dbReference>
<dbReference type="Gene3D" id="2.60.40.1180">
    <property type="entry name" value="Golgi alpha-mannosidase II"/>
    <property type="match status" value="1"/>
</dbReference>
<evidence type="ECO:0000313" key="15">
    <source>
        <dbReference type="Proteomes" id="UP000580568"/>
    </source>
</evidence>
<proteinExistence type="inferred from homology"/>
<dbReference type="Gene3D" id="2.60.40.10">
    <property type="entry name" value="Immunoglobulins"/>
    <property type="match status" value="1"/>
</dbReference>
<dbReference type="InterPro" id="IPR006407">
    <property type="entry name" value="GlgB"/>
</dbReference>
<dbReference type="SMART" id="SM00642">
    <property type="entry name" value="Aamy"/>
    <property type="match status" value="1"/>
</dbReference>
<feature type="compositionally biased region" description="Basic and acidic residues" evidence="12">
    <location>
        <begin position="47"/>
        <end position="64"/>
    </location>
</feature>
<feature type="compositionally biased region" description="Basic and acidic residues" evidence="12">
    <location>
        <begin position="106"/>
        <end position="119"/>
    </location>
</feature>
<dbReference type="InterPro" id="IPR037439">
    <property type="entry name" value="Branching_enzy"/>
</dbReference>
<keyword evidence="15" id="KW-1185">Reference proteome</keyword>
<dbReference type="InterPro" id="IPR006048">
    <property type="entry name" value="A-amylase/branching_C"/>
</dbReference>
<dbReference type="UniPathway" id="UPA00164"/>
<comment type="pathway">
    <text evidence="3 10">Glycan biosynthesis; glycogen biosynthesis.</text>
</comment>
<dbReference type="Pfam" id="PF00128">
    <property type="entry name" value="Alpha-amylase"/>
    <property type="match status" value="1"/>
</dbReference>
<dbReference type="NCBIfam" id="NF008967">
    <property type="entry name" value="PRK12313.1"/>
    <property type="match status" value="1"/>
</dbReference>
<evidence type="ECO:0000256" key="9">
    <source>
        <dbReference type="ARBA" id="ARBA00023277"/>
    </source>
</evidence>
<dbReference type="CDD" id="cd11322">
    <property type="entry name" value="AmyAc_Glg_BE"/>
    <property type="match status" value="1"/>
</dbReference>
<feature type="active site" description="Proton donor" evidence="10 11">
    <location>
        <position position="522"/>
    </location>
</feature>
<dbReference type="NCBIfam" id="NF003811">
    <property type="entry name" value="PRK05402.1"/>
    <property type="match status" value="1"/>
</dbReference>
<evidence type="ECO:0000259" key="13">
    <source>
        <dbReference type="SMART" id="SM00642"/>
    </source>
</evidence>
<dbReference type="InterPro" id="IPR006047">
    <property type="entry name" value="GH13_cat_dom"/>
</dbReference>
<gene>
    <name evidence="10" type="primary">glgB</name>
    <name evidence="14" type="ORF">bsdtw1_04622</name>
</gene>
<reference evidence="14 15" key="1">
    <citation type="submission" date="2020-07" db="EMBL/GenBank/DDBJ databases">
        <title>A new beta-1,3-glucan-decomposing anaerobic bacterium isolated from anoxic soil subjected to biological soil disinfestation.</title>
        <authorList>
            <person name="Ueki A."/>
            <person name="Tonouchi A."/>
        </authorList>
    </citation>
    <scope>NUCLEOTIDE SEQUENCE [LARGE SCALE GENOMIC DNA]</scope>
    <source>
        <strain evidence="14 15">TW1</strain>
    </source>
</reference>
<dbReference type="InterPro" id="IPR013780">
    <property type="entry name" value="Glyco_hydro_b"/>
</dbReference>
<keyword evidence="9 10" id="KW-0119">Carbohydrate metabolism</keyword>
<dbReference type="Gene3D" id="3.20.20.80">
    <property type="entry name" value="Glycosidases"/>
    <property type="match status" value="1"/>
</dbReference>
<dbReference type="InterPro" id="IPR004193">
    <property type="entry name" value="Glyco_hydro_13_N"/>
</dbReference>
<keyword evidence="7 10" id="KW-0808">Transferase</keyword>
<evidence type="ECO:0000256" key="10">
    <source>
        <dbReference type="HAMAP-Rule" id="MF_00685"/>
    </source>
</evidence>
<dbReference type="GO" id="GO:0005829">
    <property type="term" value="C:cytosol"/>
    <property type="evidence" value="ECO:0007669"/>
    <property type="project" value="TreeGrafter"/>
</dbReference>
<evidence type="ECO:0000256" key="11">
    <source>
        <dbReference type="PIRSR" id="PIRSR000463-1"/>
    </source>
</evidence>
<dbReference type="Proteomes" id="UP000580568">
    <property type="component" value="Unassembled WGS sequence"/>
</dbReference>
<keyword evidence="6 10" id="KW-0328">Glycosyltransferase</keyword>
<evidence type="ECO:0000256" key="12">
    <source>
        <dbReference type="SAM" id="MobiDB-lite"/>
    </source>
</evidence>
<evidence type="ECO:0000313" key="14">
    <source>
        <dbReference type="EMBL" id="GFP78400.1"/>
    </source>
</evidence>
<dbReference type="Pfam" id="PF02806">
    <property type="entry name" value="Alpha-amylase_C"/>
    <property type="match status" value="1"/>
</dbReference>
<dbReference type="FunFam" id="3.20.20.80:FF:000003">
    <property type="entry name" value="1,4-alpha-glucan branching enzyme GlgB"/>
    <property type="match status" value="1"/>
</dbReference>
<dbReference type="SUPFAM" id="SSF51445">
    <property type="entry name" value="(Trans)glycosidases"/>
    <property type="match status" value="1"/>
</dbReference>
<accession>A0A6V8SNF3</accession>
<dbReference type="GO" id="GO:0004553">
    <property type="term" value="F:hydrolase activity, hydrolyzing O-glycosyl compounds"/>
    <property type="evidence" value="ECO:0007669"/>
    <property type="project" value="InterPro"/>
</dbReference>
<dbReference type="GO" id="GO:0005978">
    <property type="term" value="P:glycogen biosynthetic process"/>
    <property type="evidence" value="ECO:0007669"/>
    <property type="project" value="UniProtKB-UniRule"/>
</dbReference>
<dbReference type="HAMAP" id="MF_00685">
    <property type="entry name" value="GlgB"/>
    <property type="match status" value="1"/>
</dbReference>
<dbReference type="GO" id="GO:0003844">
    <property type="term" value="F:1,4-alpha-glucan branching enzyme activity"/>
    <property type="evidence" value="ECO:0007669"/>
    <property type="project" value="UniProtKB-UniRule"/>
</dbReference>
<comment type="function">
    <text evidence="2 10">Catalyzes the formation of the alpha-1,6-glucosidic linkages in glycogen by scission of a 1,4-alpha-linked oligosaccharide from growing alpha-1,4-glucan chains and the subsequent attachment of the oligosaccharide to the alpha-1,6 position.</text>
</comment>
<comment type="caution">
    <text evidence="14">The sequence shown here is derived from an EMBL/GenBank/DDBJ whole genome shotgun (WGS) entry which is preliminary data.</text>
</comment>
<evidence type="ECO:0000256" key="6">
    <source>
        <dbReference type="ARBA" id="ARBA00022676"/>
    </source>
</evidence>
<sequence length="824" mass="95320">MKNLENDLDIVVAEGAAETKELAQKKNTTKKRTTRTKKSNTEEVNDAVDKATVKKDNKDKDKAATKASRSRRTTKKADEDLEVAVQEAKVEGEKAVKKTTKKTAKKKDNVDEKKAEVKPKKTRTRTKKTVDEPVSLEIEELNIDNIKEYKQELPVGKNERSGNVSDFNIYLFHEGNNYESYKFMGCHLVEENGIKGARFTTWAPNASVVNVVGDFSEWKSNDNNKLKKISESGLWSGFIPELKAGAVYKYAITSKDGKKVVLKSDPYAFSSELRPNTASLITEVSDYTWKDEKWIEKRNNTNVYESPINIYELHLGSWSRKEDGSFYSYLELAETLPAYVEEMGYTHVELMPIMEHPLDDSWGYQVTGYYSVTRRYGSSDDFKVLVDSLHEKNIGVILDWVPGHFCKDEHGLYMFDGTPTYEYSEVSKQENKGWGAANFDLGRPEVKSFLISNALYWLKNFHIDGLRVDAVANMIYLDYDRKHGEWKPNKYGGRENLEAVEFLKALNKAIFKQVNNILVVAEESTSWPMVTKPVDIGGLGFNFKWNMGWMNDMLRYIQIDPIYRKHHHNLITFSMMYNYSENFILPISHDEVVHGKKSLVDKMWGDYWNKFAGLRLFISYMLAHPGKKLLFMGSEFGQFIEWRNREGLEFKLIEQFEMHRDTQKFFKDINKFYLENEALWQYDYNTNGFEWIDADNSTQSIIVFARKTDDPKKSLIYVCNFTSVVYYDFNIGVPYLGEYQEVFNTDSKEYGGSGQRIGENLFSEKSPWHNQKYKLTIKVPPMATLILKPVNIIDDVEEKEQNVLKGLDFDKAISIAEKQIKDKE</sequence>
<organism evidence="14 15">
    <name type="scientific">Clostridium fungisolvens</name>
    <dbReference type="NCBI Taxonomy" id="1604897"/>
    <lineage>
        <taxon>Bacteria</taxon>
        <taxon>Bacillati</taxon>
        <taxon>Bacillota</taxon>
        <taxon>Clostridia</taxon>
        <taxon>Eubacteriales</taxon>
        <taxon>Clostridiaceae</taxon>
        <taxon>Clostridium</taxon>
    </lineage>
</organism>
<evidence type="ECO:0000256" key="3">
    <source>
        <dbReference type="ARBA" id="ARBA00004964"/>
    </source>
</evidence>
<dbReference type="Pfam" id="PF02922">
    <property type="entry name" value="CBM_48"/>
    <property type="match status" value="1"/>
</dbReference>
<protein>
    <recommendedName>
        <fullName evidence="10">1,4-alpha-glucan branching enzyme GlgB</fullName>
        <ecNumber evidence="10">2.4.1.18</ecNumber>
    </recommendedName>
    <alternativeName>
        <fullName evidence="10">1,4-alpha-D-glucan:1,4-alpha-D-glucan 6-glucosyl-transferase</fullName>
    </alternativeName>
    <alternativeName>
        <fullName evidence="10">Alpha-(1-&gt;4)-glucan branching enzyme</fullName>
    </alternativeName>
    <alternativeName>
        <fullName evidence="10">Glycogen branching enzyme</fullName>
        <shortName evidence="10">BE</shortName>
    </alternativeName>
</protein>
<dbReference type="PANTHER" id="PTHR43651:SF3">
    <property type="entry name" value="1,4-ALPHA-GLUCAN-BRANCHING ENZYME"/>
    <property type="match status" value="1"/>
</dbReference>
<dbReference type="AlphaFoldDB" id="A0A6V8SNF3"/>
<dbReference type="PANTHER" id="PTHR43651">
    <property type="entry name" value="1,4-ALPHA-GLUCAN-BRANCHING ENZYME"/>
    <property type="match status" value="1"/>
</dbReference>
<dbReference type="InterPro" id="IPR013783">
    <property type="entry name" value="Ig-like_fold"/>
</dbReference>
<dbReference type="CDD" id="cd02855">
    <property type="entry name" value="E_set_GBE_prok_N"/>
    <property type="match status" value="1"/>
</dbReference>